<dbReference type="PANTHER" id="PTHR32166:SF120">
    <property type="entry name" value="HAT TRANSPOSON SUPERFAMILY"/>
    <property type="match status" value="1"/>
</dbReference>
<feature type="domain" description="BED-type" evidence="8">
    <location>
        <begin position="13"/>
        <end position="71"/>
    </location>
</feature>
<evidence type="ECO:0000256" key="4">
    <source>
        <dbReference type="ARBA" id="ARBA00022833"/>
    </source>
</evidence>
<keyword evidence="4" id="KW-0862">Zinc</keyword>
<dbReference type="EMBL" id="JBANAX010000688">
    <property type="protein sequence ID" value="KAL1197526.1"/>
    <property type="molecule type" value="Genomic_DNA"/>
</dbReference>
<keyword evidence="10" id="KW-1185">Reference proteome</keyword>
<reference evidence="9 10" key="1">
    <citation type="submission" date="2024-04" db="EMBL/GenBank/DDBJ databases">
        <title>Genome assembly C_amara_ONT_v2.</title>
        <authorList>
            <person name="Yant L."/>
            <person name="Moore C."/>
            <person name="Slenker M."/>
        </authorList>
    </citation>
    <scope>NUCLEOTIDE SEQUENCE [LARGE SCALE GENOMIC DNA]</scope>
    <source>
        <tissue evidence="9">Leaf</tissue>
    </source>
</reference>
<keyword evidence="5" id="KW-0238">DNA-binding</keyword>
<dbReference type="GO" id="GO:0005634">
    <property type="term" value="C:nucleus"/>
    <property type="evidence" value="ECO:0007669"/>
    <property type="project" value="UniProtKB-SubCell"/>
</dbReference>
<sequence>MDSDLEPVALTPQKQDSAWKHCEVYKYGDRVQMRCLYCRKMFKGGGITRVKEHLAGKKGQGTICDQVPEEVRLFLQQCIDGTVRRQRKRRKTSPEPLPIAYFPPCELETQVVVSSDANNGFKSPDLVAGGVSTGRTKQRTYRSRKNNNAFDRNDLANVEVGGVSDFSRDMDNLIPVAISSVKNIVNPSSKEREKTVHLAVGRFLFDIGADFDVVNSVNFQPFIDAIVSGGFGVSIPTHDDLRGWILKSCVEEMTKEIDECKSLWKRTGCSVLVQELNSAEGFPKILKFLVYCPEKVVFLKSVDASEILDSPDKLYELLKEVVEEIGDTNVVQVITKCEDHYVTAGKKLMDVYPSLYWVPCSAYCIDKMLEEFGKIDWISEIIEQARTVTRIIYNHSGVLNLMRKFTYGNDIVQPAFTSSATNFTTMGRIADLKPHLQAMVTSSEWNDCSYSKEAGGLAMTETINDENFWKALTLANHITAPLLRVLRIVCSERRPAMGYVYAALYRAKEAIKTHLVHREDYIIYWKIIDRWWLQQHRLPLHAAGFYLNPKFFYSIDEEMRSEIHLAVVDCIEKLVPDVNIQDIIIKDINSYKNAVGIFGRNLAIRARDTMLPAEWWTTYGESCLNLSRFAIRILSQTCSSLIGSERNLTPISQIYESKNSIERQRLSDLIFVQYNMRLRRLGCENSGDETVDPLSHSNMEVLEDWVSRNQVCIEGNGSSDWKSLESIKRTEEVAVIIDETEDLGSGFDDAEIFKGEKEASYEGGYSENLFA</sequence>
<evidence type="ECO:0000313" key="10">
    <source>
        <dbReference type="Proteomes" id="UP001558713"/>
    </source>
</evidence>
<proteinExistence type="predicted"/>
<comment type="caution">
    <text evidence="9">The sequence shown here is derived from an EMBL/GenBank/DDBJ whole genome shotgun (WGS) entry which is preliminary data.</text>
</comment>
<evidence type="ECO:0000256" key="7">
    <source>
        <dbReference type="PROSITE-ProRule" id="PRU00027"/>
    </source>
</evidence>
<keyword evidence="6" id="KW-0539">Nucleus</keyword>
<evidence type="ECO:0000256" key="6">
    <source>
        <dbReference type="ARBA" id="ARBA00023242"/>
    </source>
</evidence>
<evidence type="ECO:0000256" key="2">
    <source>
        <dbReference type="ARBA" id="ARBA00022723"/>
    </source>
</evidence>
<organism evidence="9 10">
    <name type="scientific">Cardamine amara subsp. amara</name>
    <dbReference type="NCBI Taxonomy" id="228776"/>
    <lineage>
        <taxon>Eukaryota</taxon>
        <taxon>Viridiplantae</taxon>
        <taxon>Streptophyta</taxon>
        <taxon>Embryophyta</taxon>
        <taxon>Tracheophyta</taxon>
        <taxon>Spermatophyta</taxon>
        <taxon>Magnoliopsida</taxon>
        <taxon>eudicotyledons</taxon>
        <taxon>Gunneridae</taxon>
        <taxon>Pentapetalae</taxon>
        <taxon>rosids</taxon>
        <taxon>malvids</taxon>
        <taxon>Brassicales</taxon>
        <taxon>Brassicaceae</taxon>
        <taxon>Cardamineae</taxon>
        <taxon>Cardamine</taxon>
    </lineage>
</organism>
<accession>A0ABD0ZUG1</accession>
<dbReference type="InterPro" id="IPR008906">
    <property type="entry name" value="HATC_C_dom"/>
</dbReference>
<protein>
    <recommendedName>
        <fullName evidence="8">BED-type domain-containing protein</fullName>
    </recommendedName>
</protein>
<keyword evidence="3 7" id="KW-0863">Zinc-finger</keyword>
<evidence type="ECO:0000259" key="8">
    <source>
        <dbReference type="PROSITE" id="PS50808"/>
    </source>
</evidence>
<dbReference type="GO" id="GO:0003677">
    <property type="term" value="F:DNA binding"/>
    <property type="evidence" value="ECO:0007669"/>
    <property type="project" value="UniProtKB-KW"/>
</dbReference>
<dbReference type="Pfam" id="PF05699">
    <property type="entry name" value="Dimer_Tnp_hAT"/>
    <property type="match status" value="1"/>
</dbReference>
<dbReference type="Pfam" id="PF04937">
    <property type="entry name" value="DUF659"/>
    <property type="match status" value="1"/>
</dbReference>
<keyword evidence="2" id="KW-0479">Metal-binding</keyword>
<dbReference type="Proteomes" id="UP001558713">
    <property type="component" value="Unassembled WGS sequence"/>
</dbReference>
<evidence type="ECO:0000313" key="9">
    <source>
        <dbReference type="EMBL" id="KAL1197526.1"/>
    </source>
</evidence>
<dbReference type="AlphaFoldDB" id="A0ABD0ZUG1"/>
<gene>
    <name evidence="9" type="ORF">V5N11_012104</name>
</gene>
<dbReference type="PROSITE" id="PS50808">
    <property type="entry name" value="ZF_BED"/>
    <property type="match status" value="1"/>
</dbReference>
<dbReference type="GO" id="GO:0008270">
    <property type="term" value="F:zinc ion binding"/>
    <property type="evidence" value="ECO:0007669"/>
    <property type="project" value="UniProtKB-KW"/>
</dbReference>
<dbReference type="InterPro" id="IPR012337">
    <property type="entry name" value="RNaseH-like_sf"/>
</dbReference>
<dbReference type="InterPro" id="IPR007021">
    <property type="entry name" value="DUF659"/>
</dbReference>
<comment type="subcellular location">
    <subcellularLocation>
        <location evidence="1">Nucleus</location>
    </subcellularLocation>
</comment>
<evidence type="ECO:0000256" key="5">
    <source>
        <dbReference type="ARBA" id="ARBA00023125"/>
    </source>
</evidence>
<evidence type="ECO:0000256" key="3">
    <source>
        <dbReference type="ARBA" id="ARBA00022771"/>
    </source>
</evidence>
<evidence type="ECO:0000256" key="1">
    <source>
        <dbReference type="ARBA" id="ARBA00004123"/>
    </source>
</evidence>
<name>A0ABD0ZUG1_CARAN</name>
<dbReference type="InterPro" id="IPR003656">
    <property type="entry name" value="Znf_BED"/>
</dbReference>
<dbReference type="SUPFAM" id="SSF53098">
    <property type="entry name" value="Ribonuclease H-like"/>
    <property type="match status" value="1"/>
</dbReference>
<dbReference type="PANTHER" id="PTHR32166">
    <property type="entry name" value="OSJNBA0013A04.12 PROTEIN"/>
    <property type="match status" value="1"/>
</dbReference>